<accession>A0ACB7XIX2</accession>
<evidence type="ECO:0000313" key="1">
    <source>
        <dbReference type="EMBL" id="KAH7840671.1"/>
    </source>
</evidence>
<dbReference type="Proteomes" id="UP000828048">
    <property type="component" value="Chromosome 10"/>
</dbReference>
<organism evidence="1 2">
    <name type="scientific">Vaccinium darrowii</name>
    <dbReference type="NCBI Taxonomy" id="229202"/>
    <lineage>
        <taxon>Eukaryota</taxon>
        <taxon>Viridiplantae</taxon>
        <taxon>Streptophyta</taxon>
        <taxon>Embryophyta</taxon>
        <taxon>Tracheophyta</taxon>
        <taxon>Spermatophyta</taxon>
        <taxon>Magnoliopsida</taxon>
        <taxon>eudicotyledons</taxon>
        <taxon>Gunneridae</taxon>
        <taxon>Pentapetalae</taxon>
        <taxon>asterids</taxon>
        <taxon>Ericales</taxon>
        <taxon>Ericaceae</taxon>
        <taxon>Vaccinioideae</taxon>
        <taxon>Vaccinieae</taxon>
        <taxon>Vaccinium</taxon>
    </lineage>
</organism>
<protein>
    <submittedName>
        <fullName evidence="1">Uncharacterized protein</fullName>
    </submittedName>
</protein>
<name>A0ACB7XIX2_9ERIC</name>
<evidence type="ECO:0000313" key="2">
    <source>
        <dbReference type="Proteomes" id="UP000828048"/>
    </source>
</evidence>
<dbReference type="EMBL" id="CM037160">
    <property type="protein sequence ID" value="KAH7840671.1"/>
    <property type="molecule type" value="Genomic_DNA"/>
</dbReference>
<reference evidence="1 2" key="1">
    <citation type="journal article" date="2021" name="Hortic Res">
        <title>High-quality reference genome and annotation aids understanding of berry development for evergreen blueberry (Vaccinium darrowii).</title>
        <authorList>
            <person name="Yu J."/>
            <person name="Hulse-Kemp A.M."/>
            <person name="Babiker E."/>
            <person name="Staton M."/>
        </authorList>
    </citation>
    <scope>NUCLEOTIDE SEQUENCE [LARGE SCALE GENOMIC DNA]</scope>
    <source>
        <strain evidence="2">cv. NJ 8807/NJ 8810</strain>
        <tissue evidence="1">Young leaf</tissue>
    </source>
</reference>
<sequence>MVLKKTLEYGFSGYWVPIIPRGPRSVRKRGHKKTIEDSRICAFELLAAVAGKLLQESESSASSIVAEGQDLSSIHNSGIKQEQLVKSEAFKSECLDQRRWIESVFASELAPEKRNVKSSVGDTVLEGTSVIPRSEISTKVRHNLKLEILESKTAAENSPRKVEGGSPNCGDIERQIKAEGNHIHNVDLTVANNSNSNDPMEKRVKITDPFINSDNSVQLPSYRDLVPNASFPGHRNNVKLGSRVDDENSIGWNVYRSKIRGLRPQTCIGHRRIRKLLSSKYCKVAPTFKDCEFSNGDGCVKPVYRCRKAPYTSDVIQCQVPLKKRKICNHGSTLSCDRAGSSESISNSPEKGMKGEKTISAKHLPRAKVVSSSVVGHQTSFKSRDSLVKFSIKSFKVPELSIDIPENATVGSLKRTVMEAVTAILQGGLHVGVVVHGNKVKDDNKTLLQVGISHNEDQGNLGFMLEPGSAIASPPLSRKELPILLPHETHHHLSRSAASPILDLEVLNASFAPSPETNLDNNVETNHELVPSTHEVLTNGTAPDSRALVAVPAVSVQALAVVPRNQKTRRSELVQRRTRRPFSVSEVEALVEAVEKFGTGRWRDVKLSAFENADHRTYVDLKDKWKTLVHTASISPHQRRGETVPQDLLDRVLSAHGYWSHCQPKLQTKHLMNLL</sequence>
<gene>
    <name evidence="1" type="ORF">Vadar_020014</name>
</gene>
<keyword evidence="2" id="KW-1185">Reference proteome</keyword>
<proteinExistence type="predicted"/>
<comment type="caution">
    <text evidence="1">The sequence shown here is derived from an EMBL/GenBank/DDBJ whole genome shotgun (WGS) entry which is preliminary data.</text>
</comment>